<dbReference type="PRINTS" id="PR00296">
    <property type="entry name" value="CYCLINKINASE"/>
</dbReference>
<keyword evidence="5" id="KW-0418">Kinase</keyword>
<dbReference type="InterPro" id="IPR036858">
    <property type="entry name" value="Cyclin-dep_kinase_reg-sub_sf"/>
</dbReference>
<evidence type="ECO:0000313" key="5">
    <source>
        <dbReference type="EMBL" id="CUG51474.1"/>
    </source>
</evidence>
<dbReference type="InterPro" id="IPR000789">
    <property type="entry name" value="Cyclin-dep_kinase_reg-sub"/>
</dbReference>
<comment type="similarity">
    <text evidence="1 4">Belongs to the CKS family.</text>
</comment>
<evidence type="ECO:0000256" key="3">
    <source>
        <dbReference type="ARBA" id="ARBA00023306"/>
    </source>
</evidence>
<dbReference type="SUPFAM" id="SSF55637">
    <property type="entry name" value="Cell cycle regulatory proteins"/>
    <property type="match status" value="1"/>
</dbReference>
<keyword evidence="5" id="KW-0808">Transferase</keyword>
<dbReference type="SMART" id="SM01084">
    <property type="entry name" value="CKS"/>
    <property type="match status" value="1"/>
</dbReference>
<dbReference type="Gene3D" id="3.30.170.10">
    <property type="entry name" value="Cyclin-dependent kinase, regulatory subunit"/>
    <property type="match status" value="1"/>
</dbReference>
<protein>
    <recommendedName>
        <fullName evidence="4">Cyclin-dependent kinases regulatory subunit</fullName>
    </recommendedName>
</protein>
<sequence>MSSDAPVQRADFFSCNGSTREGFLRIIAHVKAKIDYSERYRDDKWEYRHVRLPRQYESMLPSRLITEEECRMLGITQSPGWEHYMIHRPEPWVLLFRRPLEGVATTTTS</sequence>
<keyword evidence="6" id="KW-1185">Reference proteome</keyword>
<reference evidence="6" key="1">
    <citation type="submission" date="2015-09" db="EMBL/GenBank/DDBJ databases">
        <authorList>
            <consortium name="Pathogen Informatics"/>
        </authorList>
    </citation>
    <scope>NUCLEOTIDE SEQUENCE [LARGE SCALE GENOMIC DNA]</scope>
    <source>
        <strain evidence="6">Lake Konstanz</strain>
    </source>
</reference>
<proteinExistence type="inferred from homology"/>
<accession>A0A0S4J117</accession>
<dbReference type="AlphaFoldDB" id="A0A0S4J117"/>
<dbReference type="Proteomes" id="UP000051952">
    <property type="component" value="Unassembled WGS sequence"/>
</dbReference>
<gene>
    <name evidence="5" type="ORF">BSAL_80495</name>
</gene>
<dbReference type="OMA" id="HEWRSIG"/>
<evidence type="ECO:0000256" key="2">
    <source>
        <dbReference type="ARBA" id="ARBA00022618"/>
    </source>
</evidence>
<evidence type="ECO:0000256" key="4">
    <source>
        <dbReference type="RuleBase" id="RU311113"/>
    </source>
</evidence>
<keyword evidence="2 4" id="KW-0132">Cell division</keyword>
<dbReference type="VEuPathDB" id="TriTrypDB:BSAL_80495"/>
<comment type="function">
    <text evidence="4">Binds to the catalytic subunit of the cyclin dependent kinases and is essential for their biological function.</text>
</comment>
<dbReference type="GO" id="GO:0051301">
    <property type="term" value="P:cell division"/>
    <property type="evidence" value="ECO:0007669"/>
    <property type="project" value="UniProtKB-UniRule"/>
</dbReference>
<dbReference type="OrthoDB" id="440676at2759"/>
<dbReference type="PANTHER" id="PTHR23415">
    <property type="entry name" value="CYCLIN-DEPENDENT KINASES REGULATORY SUBUNIT/60S RIBOSOME SUBUNIT BIOGENESIS PROTEIN NIP7"/>
    <property type="match status" value="1"/>
</dbReference>
<evidence type="ECO:0000256" key="1">
    <source>
        <dbReference type="ARBA" id="ARBA00007782"/>
    </source>
</evidence>
<evidence type="ECO:0000313" key="6">
    <source>
        <dbReference type="Proteomes" id="UP000051952"/>
    </source>
</evidence>
<dbReference type="EMBL" id="CYKH01000851">
    <property type="protein sequence ID" value="CUG51474.1"/>
    <property type="molecule type" value="Genomic_DNA"/>
</dbReference>
<keyword evidence="3 4" id="KW-0131">Cell cycle</keyword>
<name>A0A0S4J117_BODSA</name>
<organism evidence="5 6">
    <name type="scientific">Bodo saltans</name>
    <name type="common">Flagellated protozoan</name>
    <dbReference type="NCBI Taxonomy" id="75058"/>
    <lineage>
        <taxon>Eukaryota</taxon>
        <taxon>Discoba</taxon>
        <taxon>Euglenozoa</taxon>
        <taxon>Kinetoplastea</taxon>
        <taxon>Metakinetoplastina</taxon>
        <taxon>Eubodonida</taxon>
        <taxon>Bodonidae</taxon>
        <taxon>Bodo</taxon>
    </lineage>
</organism>
<dbReference type="Pfam" id="PF01111">
    <property type="entry name" value="CKS"/>
    <property type="match status" value="1"/>
</dbReference>
<dbReference type="GO" id="GO:0016538">
    <property type="term" value="F:cyclin-dependent protein serine/threonine kinase regulator activity"/>
    <property type="evidence" value="ECO:0007669"/>
    <property type="project" value="InterPro"/>
</dbReference>
<dbReference type="GO" id="GO:0016301">
    <property type="term" value="F:kinase activity"/>
    <property type="evidence" value="ECO:0007669"/>
    <property type="project" value="UniProtKB-KW"/>
</dbReference>